<evidence type="ECO:0000313" key="2">
    <source>
        <dbReference type="Proteomes" id="UP001162992"/>
    </source>
</evidence>
<name>A0ACC2DNR5_DIPCM</name>
<sequence length="152" mass="17297">MRTFFYSNMEAYYCNMNGAHSFMDCNCMHVCASEFASNSGPYHRHCGCSLHQLSNTLPGFKNCRSTRKEVNFPTRSFNSGYSSKEQKSGGQNNELHAKFFWKFDASGQRGQQINTSNNHGIRKHAQSKTPTFPSLTDNSLLFTYNLVINCSY</sequence>
<keyword evidence="2" id="KW-1185">Reference proteome</keyword>
<evidence type="ECO:0000313" key="1">
    <source>
        <dbReference type="EMBL" id="KAJ7555790.1"/>
    </source>
</evidence>
<accession>A0ACC2DNR5</accession>
<comment type="caution">
    <text evidence="1">The sequence shown here is derived from an EMBL/GenBank/DDBJ whole genome shotgun (WGS) entry which is preliminary data.</text>
</comment>
<protein>
    <submittedName>
        <fullName evidence="1">Uncharacterized protein</fullName>
    </submittedName>
</protein>
<gene>
    <name evidence="1" type="ORF">O6H91_05G055100</name>
</gene>
<proteinExistence type="predicted"/>
<organism evidence="1 2">
    <name type="scientific">Diphasiastrum complanatum</name>
    <name type="common">Issler's clubmoss</name>
    <name type="synonym">Lycopodium complanatum</name>
    <dbReference type="NCBI Taxonomy" id="34168"/>
    <lineage>
        <taxon>Eukaryota</taxon>
        <taxon>Viridiplantae</taxon>
        <taxon>Streptophyta</taxon>
        <taxon>Embryophyta</taxon>
        <taxon>Tracheophyta</taxon>
        <taxon>Lycopodiopsida</taxon>
        <taxon>Lycopodiales</taxon>
        <taxon>Lycopodiaceae</taxon>
        <taxon>Lycopodioideae</taxon>
        <taxon>Diphasiastrum</taxon>
    </lineage>
</organism>
<dbReference type="EMBL" id="CM055096">
    <property type="protein sequence ID" value="KAJ7555790.1"/>
    <property type="molecule type" value="Genomic_DNA"/>
</dbReference>
<reference evidence="2" key="1">
    <citation type="journal article" date="2024" name="Proc. Natl. Acad. Sci. U.S.A.">
        <title>Extraordinary preservation of gene collinearity over three hundred million years revealed in homosporous lycophytes.</title>
        <authorList>
            <person name="Li C."/>
            <person name="Wickell D."/>
            <person name="Kuo L.Y."/>
            <person name="Chen X."/>
            <person name="Nie B."/>
            <person name="Liao X."/>
            <person name="Peng D."/>
            <person name="Ji J."/>
            <person name="Jenkins J."/>
            <person name="Williams M."/>
            <person name="Shu S."/>
            <person name="Plott C."/>
            <person name="Barry K."/>
            <person name="Rajasekar S."/>
            <person name="Grimwood J."/>
            <person name="Han X."/>
            <person name="Sun S."/>
            <person name="Hou Z."/>
            <person name="He W."/>
            <person name="Dai G."/>
            <person name="Sun C."/>
            <person name="Schmutz J."/>
            <person name="Leebens-Mack J.H."/>
            <person name="Li F.W."/>
            <person name="Wang L."/>
        </authorList>
    </citation>
    <scope>NUCLEOTIDE SEQUENCE [LARGE SCALE GENOMIC DNA]</scope>
    <source>
        <strain evidence="2">cv. PW_Plant_1</strain>
    </source>
</reference>
<dbReference type="Proteomes" id="UP001162992">
    <property type="component" value="Chromosome 5"/>
</dbReference>